<reference evidence="2 3" key="1">
    <citation type="submission" date="2024-01" db="EMBL/GenBank/DDBJ databases">
        <title>The genomes of 5 underutilized Papilionoideae crops provide insights into root nodulation and disease resistanc.</title>
        <authorList>
            <person name="Jiang F."/>
        </authorList>
    </citation>
    <scope>NUCLEOTIDE SEQUENCE [LARGE SCALE GENOMIC DNA]</scope>
    <source>
        <strain evidence="2">DUOXIRENSHENG_FW03</strain>
        <tissue evidence="2">Leaves</tissue>
    </source>
</reference>
<comment type="caution">
    <text evidence="2">The sequence shown here is derived from an EMBL/GenBank/DDBJ whole genome shotgun (WGS) entry which is preliminary data.</text>
</comment>
<evidence type="ECO:0000313" key="3">
    <source>
        <dbReference type="Proteomes" id="UP001386955"/>
    </source>
</evidence>
<evidence type="ECO:0000256" key="1">
    <source>
        <dbReference type="SAM" id="MobiDB-lite"/>
    </source>
</evidence>
<gene>
    <name evidence="2" type="ORF">VNO78_21867</name>
</gene>
<accession>A0AAN9SCP3</accession>
<proteinExistence type="predicted"/>
<protein>
    <submittedName>
        <fullName evidence="2">Uncharacterized protein</fullName>
    </submittedName>
</protein>
<name>A0AAN9SCP3_PSOTE</name>
<dbReference type="Proteomes" id="UP001386955">
    <property type="component" value="Unassembled WGS sequence"/>
</dbReference>
<dbReference type="AlphaFoldDB" id="A0AAN9SCP3"/>
<dbReference type="EMBL" id="JAYMYS010000005">
    <property type="protein sequence ID" value="KAK7393315.1"/>
    <property type="molecule type" value="Genomic_DNA"/>
</dbReference>
<evidence type="ECO:0000313" key="2">
    <source>
        <dbReference type="EMBL" id="KAK7393315.1"/>
    </source>
</evidence>
<sequence>MESFENLSLLEEEDNGLNDDGKHDWGPKLRANLRCGGNLGDSKWLKEEGITSTEPAALDKVSKWCNCDNPSATRRSSIGQGQQRSLCRANLNMQNDALTVIALAMHVRDHVAQATPSPGIVEITQITWLKSTSTEPCDCIMERYFPNSCLRNGLVGHSYHFPTWLCLYDQGDSNSTYHFKFKNVWLAKPDLERMVKSDWVATSASMWLMRSPIVASPSFNGEG</sequence>
<organism evidence="2 3">
    <name type="scientific">Psophocarpus tetragonolobus</name>
    <name type="common">Winged bean</name>
    <name type="synonym">Dolichos tetragonolobus</name>
    <dbReference type="NCBI Taxonomy" id="3891"/>
    <lineage>
        <taxon>Eukaryota</taxon>
        <taxon>Viridiplantae</taxon>
        <taxon>Streptophyta</taxon>
        <taxon>Embryophyta</taxon>
        <taxon>Tracheophyta</taxon>
        <taxon>Spermatophyta</taxon>
        <taxon>Magnoliopsida</taxon>
        <taxon>eudicotyledons</taxon>
        <taxon>Gunneridae</taxon>
        <taxon>Pentapetalae</taxon>
        <taxon>rosids</taxon>
        <taxon>fabids</taxon>
        <taxon>Fabales</taxon>
        <taxon>Fabaceae</taxon>
        <taxon>Papilionoideae</taxon>
        <taxon>50 kb inversion clade</taxon>
        <taxon>NPAAA clade</taxon>
        <taxon>indigoferoid/millettioid clade</taxon>
        <taxon>Phaseoleae</taxon>
        <taxon>Psophocarpus</taxon>
    </lineage>
</organism>
<feature type="region of interest" description="Disordered" evidence="1">
    <location>
        <begin position="1"/>
        <end position="22"/>
    </location>
</feature>
<keyword evidence="3" id="KW-1185">Reference proteome</keyword>